<organism evidence="1 2">
    <name type="scientific">Chrysochromulina tobinii</name>
    <dbReference type="NCBI Taxonomy" id="1460289"/>
    <lineage>
        <taxon>Eukaryota</taxon>
        <taxon>Haptista</taxon>
        <taxon>Haptophyta</taxon>
        <taxon>Prymnesiophyceae</taxon>
        <taxon>Prymnesiales</taxon>
        <taxon>Chrysochromulinaceae</taxon>
        <taxon>Chrysochromulina</taxon>
    </lineage>
</organism>
<comment type="caution">
    <text evidence="1">The sequence shown here is derived from an EMBL/GenBank/DDBJ whole genome shotgun (WGS) entry which is preliminary data.</text>
</comment>
<name>A0A0M0JD09_9EUKA</name>
<accession>A0A0M0JD09</accession>
<proteinExistence type="predicted"/>
<evidence type="ECO:0000313" key="1">
    <source>
        <dbReference type="EMBL" id="KOO24446.1"/>
    </source>
</evidence>
<dbReference type="EMBL" id="JWZX01003092">
    <property type="protein sequence ID" value="KOO24446.1"/>
    <property type="molecule type" value="Genomic_DNA"/>
</dbReference>
<sequence>MSAPKRPAACTAVDKIRITGQDPRQIDDKKGLPTVIIDPKSGSPVDSVYMPMVTVRLVDGLGAEVAPSARGRAKDEAKLAKGLAKDKDTKAKVANGEYKVVAEYSSVIFFPAKAGAELEKFAESIFTVEANYTLKEFQKVHFAYLQNVKERKGRFIDPLTGVARAVYTEGAKAVDEEDEMAALGGGDQEAKVAGDFVCRSVKVSAQTPRPRGDALGEASALSDLCAFFVDAPPEERKRGEVSSTPILLVCGPGEGKSVMLTTLAYEIAISCELESLRCGGPLDKKGNQPPWQGALPLLPISLESAKLLRIIYGRRDPLLECDLDGTPLALLEYVASEFAGDEPRVRLLKAALRLRACVLLIDDFDFSISKGRASQLRSYLVGTVAHQHYRMTVACRSTQYVHTLDCCLIAIGYVDQCAVDWPGFVRMDVLPLQPREQEKVVELQLRQFGQTKARWLPHMLHFAQICAAHDKLYCRALEEPERERIEGMTSYDRFKHGAHFLPEGRAVAFNGDGKCVRIPKELKDGGAPKSDYWKELGARVAPALLTVLDEEMAKRAESGVISSKLGMTDEQAQAIVCECAKDAPTPRPGEKADTEWFERAAAPHHRFLKRLVLLARRRQILRPMGENLGATTCKALWQQLVWRTEELYVVSEKYRDLAQAALVGLINDVPQLGGSVTIGDDISKSSAAHLQHLPPKDAVSIHEHACDEFHSRFKDGELAEACTTDVLRSTLIINEPTKQAKGALAEALYFVSRAKQVNMGGFKLGIDCMRRDNMFTRDGLHPTHHRTCRLVLRFTFAPSETKKGSRQPDFIYWELTLLYRRAPLMASDGP</sequence>
<dbReference type="Proteomes" id="UP000037460">
    <property type="component" value="Unassembled WGS sequence"/>
</dbReference>
<protein>
    <submittedName>
        <fullName evidence="1">Uncharacterized protein</fullName>
    </submittedName>
</protein>
<keyword evidence="2" id="KW-1185">Reference proteome</keyword>
<evidence type="ECO:0000313" key="2">
    <source>
        <dbReference type="Proteomes" id="UP000037460"/>
    </source>
</evidence>
<dbReference type="AlphaFoldDB" id="A0A0M0JD09"/>
<gene>
    <name evidence="1" type="ORF">Ctob_002020</name>
</gene>
<reference evidence="2" key="1">
    <citation type="journal article" date="2015" name="PLoS Genet.">
        <title>Genome Sequence and Transcriptome Analyses of Chrysochromulina tobin: Metabolic Tools for Enhanced Algal Fitness in the Prominent Order Prymnesiales (Haptophyceae).</title>
        <authorList>
            <person name="Hovde B.T."/>
            <person name="Deodato C.R."/>
            <person name="Hunsperger H.M."/>
            <person name="Ryken S.A."/>
            <person name="Yost W."/>
            <person name="Jha R.K."/>
            <person name="Patterson J."/>
            <person name="Monnat R.J. Jr."/>
            <person name="Barlow S.B."/>
            <person name="Starkenburg S.R."/>
            <person name="Cattolico R.A."/>
        </authorList>
    </citation>
    <scope>NUCLEOTIDE SEQUENCE</scope>
    <source>
        <strain evidence="2">CCMP291</strain>
    </source>
</reference>